<gene>
    <name evidence="2" type="ORF">DFA_12200</name>
</gene>
<evidence type="ECO:0000313" key="2">
    <source>
        <dbReference type="EMBL" id="EGG14428.1"/>
    </source>
</evidence>
<sequence>MNKLYLLSAVLLLCFLSTVHAKRFKPIKFDDDHDCLRNYQMDFEGNAFRLTGKSIYGVIFKKAVIFRHSYSSINVTDVPDSKKDNVTANFFTSDYRLYAIAEYEETNGVEGFQYDEDKLEGWYFFGSDSYKFTSNKTTFNTTLNNGTSVEFNAYDIVANSSNGMVSLRFTISDAPITIDSVDFNSETVKIDVEINNYFNESINKPSDDDCGKKRPFDCLSTGPSTNNNTRLALFTSFLVAGGTAEFQTRGLGGRFKMHGPIAPTFDFVAQAVVNGNQTIDIVTNKSSFNPKHIPSFYHLLDETFDDHTNFTGLLMVHSFDQVRPDSVFWDPSIGAENDDVSFATSDLRVHLPSFILISFIISFLLF</sequence>
<reference evidence="3" key="1">
    <citation type="journal article" date="2011" name="Genome Res.">
        <title>Phylogeny-wide analysis of social amoeba genomes highlights ancient origins for complex intercellular communication.</title>
        <authorList>
            <person name="Heidel A.J."/>
            <person name="Lawal H.M."/>
            <person name="Felder M."/>
            <person name="Schilde C."/>
            <person name="Helps N.R."/>
            <person name="Tunggal B."/>
            <person name="Rivero F."/>
            <person name="John U."/>
            <person name="Schleicher M."/>
            <person name="Eichinger L."/>
            <person name="Platzer M."/>
            <person name="Noegel A.A."/>
            <person name="Schaap P."/>
            <person name="Gloeckner G."/>
        </authorList>
    </citation>
    <scope>NUCLEOTIDE SEQUENCE [LARGE SCALE GENOMIC DNA]</scope>
    <source>
        <strain evidence="3">SH3</strain>
    </source>
</reference>
<feature type="chain" id="PRO_5003320140" description="Transmembrane protein" evidence="1">
    <location>
        <begin position="22"/>
        <end position="366"/>
    </location>
</feature>
<name>F4QCK0_CACFS</name>
<evidence type="ECO:0000256" key="1">
    <source>
        <dbReference type="SAM" id="SignalP"/>
    </source>
</evidence>
<dbReference type="KEGG" id="dfa:DFA_12200"/>
<dbReference type="Proteomes" id="UP000007797">
    <property type="component" value="Unassembled WGS sequence"/>
</dbReference>
<dbReference type="GeneID" id="14865753"/>
<dbReference type="RefSeq" id="XP_004353837.1">
    <property type="nucleotide sequence ID" value="XM_004353785.1"/>
</dbReference>
<dbReference type="PANTHER" id="PTHR38085">
    <property type="match status" value="1"/>
</dbReference>
<dbReference type="PANTHER" id="PTHR38085:SF1">
    <property type="match status" value="1"/>
</dbReference>
<dbReference type="OMA" id="SSECIVN"/>
<dbReference type="OrthoDB" id="19998at2759"/>
<protein>
    <recommendedName>
        <fullName evidence="4">Transmembrane protein</fullName>
    </recommendedName>
</protein>
<evidence type="ECO:0008006" key="4">
    <source>
        <dbReference type="Google" id="ProtNLM"/>
    </source>
</evidence>
<proteinExistence type="predicted"/>
<feature type="signal peptide" evidence="1">
    <location>
        <begin position="1"/>
        <end position="21"/>
    </location>
</feature>
<dbReference type="EMBL" id="GL883029">
    <property type="protein sequence ID" value="EGG14428.1"/>
    <property type="molecule type" value="Genomic_DNA"/>
</dbReference>
<evidence type="ECO:0000313" key="3">
    <source>
        <dbReference type="Proteomes" id="UP000007797"/>
    </source>
</evidence>
<organism evidence="2 3">
    <name type="scientific">Cavenderia fasciculata</name>
    <name type="common">Slime mold</name>
    <name type="synonym">Dictyostelium fasciculatum</name>
    <dbReference type="NCBI Taxonomy" id="261658"/>
    <lineage>
        <taxon>Eukaryota</taxon>
        <taxon>Amoebozoa</taxon>
        <taxon>Evosea</taxon>
        <taxon>Eumycetozoa</taxon>
        <taxon>Dictyostelia</taxon>
        <taxon>Acytosteliales</taxon>
        <taxon>Cavenderiaceae</taxon>
        <taxon>Cavenderia</taxon>
    </lineage>
</organism>
<keyword evidence="3" id="KW-1185">Reference proteome</keyword>
<keyword evidence="1" id="KW-0732">Signal</keyword>
<dbReference type="AlphaFoldDB" id="F4QCK0"/>
<accession>F4QCK0</accession>